<gene>
    <name evidence="5" type="ORF">GCM10009021_18540</name>
</gene>
<keyword evidence="3" id="KW-0949">S-adenosyl-L-methionine</keyword>
<keyword evidence="4" id="KW-0175">Coiled coil</keyword>
<dbReference type="AlphaFoldDB" id="A0A830GCW6"/>
<dbReference type="PIRSF" id="PIRSF000398">
    <property type="entry name" value="M_m6A_EcoRV"/>
    <property type="match status" value="1"/>
</dbReference>
<dbReference type="GO" id="GO:0043565">
    <property type="term" value="F:sequence-specific DNA binding"/>
    <property type="evidence" value="ECO:0007669"/>
    <property type="project" value="TreeGrafter"/>
</dbReference>
<keyword evidence="2" id="KW-0808">Transferase</keyword>
<reference evidence="5 6" key="1">
    <citation type="journal article" date="2019" name="Int. J. Syst. Evol. Microbiol.">
        <title>The Global Catalogue of Microorganisms (GCM) 10K type strain sequencing project: providing services to taxonomists for standard genome sequencing and annotation.</title>
        <authorList>
            <consortium name="The Broad Institute Genomics Platform"/>
            <consortium name="The Broad Institute Genome Sequencing Center for Infectious Disease"/>
            <person name="Wu L."/>
            <person name="Ma J."/>
        </authorList>
    </citation>
    <scope>NUCLEOTIDE SEQUENCE [LARGE SCALE GENOMIC DNA]</scope>
    <source>
        <strain evidence="5 6">JCM 16331</strain>
    </source>
</reference>
<evidence type="ECO:0000313" key="5">
    <source>
        <dbReference type="EMBL" id="GGN17914.1"/>
    </source>
</evidence>
<dbReference type="GO" id="GO:0032259">
    <property type="term" value="P:methylation"/>
    <property type="evidence" value="ECO:0007669"/>
    <property type="project" value="UniProtKB-KW"/>
</dbReference>
<dbReference type="EMBL" id="BMOQ01000005">
    <property type="protein sequence ID" value="GGN17914.1"/>
    <property type="molecule type" value="Genomic_DNA"/>
</dbReference>
<name>A0A830GCW6_9EURY</name>
<evidence type="ECO:0000256" key="4">
    <source>
        <dbReference type="SAM" id="Coils"/>
    </source>
</evidence>
<evidence type="ECO:0000256" key="2">
    <source>
        <dbReference type="ARBA" id="ARBA00022679"/>
    </source>
</evidence>
<dbReference type="PANTHER" id="PTHR30481">
    <property type="entry name" value="DNA ADENINE METHYLASE"/>
    <property type="match status" value="1"/>
</dbReference>
<evidence type="ECO:0000256" key="1">
    <source>
        <dbReference type="ARBA" id="ARBA00022603"/>
    </source>
</evidence>
<sequence length="340" mass="39143">MLYKVLSDMARCLPFRWYGGKYSHLKWLLPQLPEAHRYVEPFGGSGAVLLNRDPSPVEVYNDRDSDVTNFFKVLRDNRDELLEKIALTPFSREEFEHAIERQGDDLSDIEQARLFFVRAGQVRSGLAQDATPGRWAYCKSASRRDMASAVSRWHSRLDHLKEAADRIGGYSEVEAVIEELKQEGKEAIADELQGMNNQEAVKALQEAKLEDMADRFRRVQIENRDAIDVIQTYGDSEDALIYCDPPYPHDSRSQGTTTTYRYEMSDEEHKDLANVLHEVEAKVAISSYQCDLTEELYGDWNRIDIKKTSHTSKETREESLWTNYPIPNPEAEKVQATIRL</sequence>
<accession>A0A830GCW6</accession>
<dbReference type="PANTHER" id="PTHR30481:SF4">
    <property type="entry name" value="SITE-SPECIFIC DNA-METHYLTRANSFERASE (ADENINE-SPECIFIC)"/>
    <property type="match status" value="1"/>
</dbReference>
<keyword evidence="6" id="KW-1185">Reference proteome</keyword>
<dbReference type="InterPro" id="IPR012327">
    <property type="entry name" value="MeTrfase_D12"/>
</dbReference>
<proteinExistence type="predicted"/>
<comment type="caution">
    <text evidence="5">The sequence shown here is derived from an EMBL/GenBank/DDBJ whole genome shotgun (WGS) entry which is preliminary data.</text>
</comment>
<dbReference type="Proteomes" id="UP000608850">
    <property type="component" value="Unassembled WGS sequence"/>
</dbReference>
<dbReference type="Gene3D" id="3.40.50.150">
    <property type="entry name" value="Vaccinia Virus protein VP39"/>
    <property type="match status" value="2"/>
</dbReference>
<organism evidence="5 6">
    <name type="scientific">Halarchaeum nitratireducens</name>
    <dbReference type="NCBI Taxonomy" id="489913"/>
    <lineage>
        <taxon>Archaea</taxon>
        <taxon>Methanobacteriati</taxon>
        <taxon>Methanobacteriota</taxon>
        <taxon>Stenosarchaea group</taxon>
        <taxon>Halobacteria</taxon>
        <taxon>Halobacteriales</taxon>
        <taxon>Halobacteriaceae</taxon>
    </lineage>
</organism>
<feature type="coiled-coil region" evidence="4">
    <location>
        <begin position="170"/>
        <end position="215"/>
    </location>
</feature>
<evidence type="ECO:0000313" key="6">
    <source>
        <dbReference type="Proteomes" id="UP000608850"/>
    </source>
</evidence>
<dbReference type="GO" id="GO:0009307">
    <property type="term" value="P:DNA restriction-modification system"/>
    <property type="evidence" value="ECO:0007669"/>
    <property type="project" value="InterPro"/>
</dbReference>
<dbReference type="GO" id="GO:0006298">
    <property type="term" value="P:mismatch repair"/>
    <property type="evidence" value="ECO:0007669"/>
    <property type="project" value="TreeGrafter"/>
</dbReference>
<protein>
    <submittedName>
        <fullName evidence="5">DNA methyltransferase</fullName>
    </submittedName>
</protein>
<dbReference type="GO" id="GO:1904047">
    <property type="term" value="F:S-adenosyl-L-methionine binding"/>
    <property type="evidence" value="ECO:0007669"/>
    <property type="project" value="TreeGrafter"/>
</dbReference>
<dbReference type="GO" id="GO:0009007">
    <property type="term" value="F:site-specific DNA-methyltransferase (adenine-specific) activity"/>
    <property type="evidence" value="ECO:0007669"/>
    <property type="project" value="UniProtKB-EC"/>
</dbReference>
<evidence type="ECO:0000256" key="3">
    <source>
        <dbReference type="ARBA" id="ARBA00022691"/>
    </source>
</evidence>
<dbReference type="InterPro" id="IPR029063">
    <property type="entry name" value="SAM-dependent_MTases_sf"/>
</dbReference>
<keyword evidence="1 5" id="KW-0489">Methyltransferase</keyword>
<dbReference type="SUPFAM" id="SSF53335">
    <property type="entry name" value="S-adenosyl-L-methionine-dependent methyltransferases"/>
    <property type="match status" value="1"/>
</dbReference>
<dbReference type="PRINTS" id="PR00505">
    <property type="entry name" value="D12N6MTFRASE"/>
</dbReference>
<dbReference type="Pfam" id="PF02086">
    <property type="entry name" value="MethyltransfD12"/>
    <property type="match status" value="1"/>
</dbReference>
<dbReference type="InterPro" id="IPR012263">
    <property type="entry name" value="M_m6A_EcoRV"/>
</dbReference>